<accession>A0A8A7K7G7</accession>
<comment type="similarity">
    <text evidence="1">Belongs to the acetyl-CoA hydrolase/transferase family.</text>
</comment>
<dbReference type="InterPro" id="IPR046433">
    <property type="entry name" value="ActCoA_hydro"/>
</dbReference>
<dbReference type="InterPro" id="IPR003702">
    <property type="entry name" value="ActCoA_hydro_N"/>
</dbReference>
<dbReference type="PANTHER" id="PTHR21432">
    <property type="entry name" value="ACETYL-COA HYDROLASE-RELATED"/>
    <property type="match status" value="1"/>
</dbReference>
<dbReference type="EMBL" id="CP046640">
    <property type="protein sequence ID" value="QTL97371.1"/>
    <property type="molecule type" value="Genomic_DNA"/>
</dbReference>
<evidence type="ECO:0000256" key="1">
    <source>
        <dbReference type="ARBA" id="ARBA00009632"/>
    </source>
</evidence>
<evidence type="ECO:0000313" key="5">
    <source>
        <dbReference type="EMBL" id="QTL97371.1"/>
    </source>
</evidence>
<gene>
    <name evidence="5" type="ORF">GM661_04910</name>
</gene>
<dbReference type="RefSeq" id="WP_230869001.1">
    <property type="nucleotide sequence ID" value="NZ_CP046640.1"/>
</dbReference>
<dbReference type="AlphaFoldDB" id="A0A8A7K7G7"/>
<evidence type="ECO:0000259" key="3">
    <source>
        <dbReference type="Pfam" id="PF02550"/>
    </source>
</evidence>
<dbReference type="InterPro" id="IPR038460">
    <property type="entry name" value="AcetylCoA_hyd_C_sf"/>
</dbReference>
<dbReference type="GO" id="GO:0006083">
    <property type="term" value="P:acetate metabolic process"/>
    <property type="evidence" value="ECO:0007669"/>
    <property type="project" value="InterPro"/>
</dbReference>
<dbReference type="Pfam" id="PF13336">
    <property type="entry name" value="AcetylCoA_hyd_C"/>
    <property type="match status" value="1"/>
</dbReference>
<dbReference type="InterPro" id="IPR026888">
    <property type="entry name" value="AcetylCoA_hyd_C"/>
</dbReference>
<dbReference type="GO" id="GO:0008775">
    <property type="term" value="F:acetate CoA-transferase activity"/>
    <property type="evidence" value="ECO:0007669"/>
    <property type="project" value="InterPro"/>
</dbReference>
<reference evidence="5" key="1">
    <citation type="submission" date="2019-12" db="EMBL/GenBank/DDBJ databases">
        <authorList>
            <person name="zhang j."/>
            <person name="sun C.M."/>
        </authorList>
    </citation>
    <scope>NUCLEOTIDE SEQUENCE</scope>
    <source>
        <strain evidence="5">NS-1</strain>
    </source>
</reference>
<proteinExistence type="inferred from homology"/>
<dbReference type="Gene3D" id="3.40.1080.10">
    <property type="entry name" value="Glutaconate Coenzyme A-transferase"/>
    <property type="match status" value="1"/>
</dbReference>
<evidence type="ECO:0000313" key="6">
    <source>
        <dbReference type="Proteomes" id="UP000665020"/>
    </source>
</evidence>
<keyword evidence="6" id="KW-1185">Reference proteome</keyword>
<dbReference type="Proteomes" id="UP000665020">
    <property type="component" value="Chromosome"/>
</dbReference>
<feature type="domain" description="Acetyl-CoA hydrolase/transferase N-terminal" evidence="3">
    <location>
        <begin position="3"/>
        <end position="179"/>
    </location>
</feature>
<dbReference type="Gene3D" id="3.40.1080.20">
    <property type="entry name" value="Acetyl-CoA hydrolase/transferase C-terminal domain"/>
    <property type="match status" value="1"/>
</dbReference>
<evidence type="ECO:0000256" key="2">
    <source>
        <dbReference type="ARBA" id="ARBA00022679"/>
    </source>
</evidence>
<protein>
    <submittedName>
        <fullName evidence="5">4-hydroxybutyrate CoA-transferase</fullName>
    </submittedName>
</protein>
<dbReference type="KEGG" id="ifn:GM661_04910"/>
<dbReference type="InterPro" id="IPR037171">
    <property type="entry name" value="NagB/RpiA_transferase-like"/>
</dbReference>
<dbReference type="Gene3D" id="3.30.750.70">
    <property type="entry name" value="4-hydroxybutyrate coenzyme like domains"/>
    <property type="match status" value="1"/>
</dbReference>
<keyword evidence="2" id="KW-0808">Transferase</keyword>
<organism evidence="5 6">
    <name type="scientific">Iocasia fonsfrigidae</name>
    <dbReference type="NCBI Taxonomy" id="2682810"/>
    <lineage>
        <taxon>Bacteria</taxon>
        <taxon>Bacillati</taxon>
        <taxon>Bacillota</taxon>
        <taxon>Clostridia</taxon>
        <taxon>Halanaerobiales</taxon>
        <taxon>Halanaerobiaceae</taxon>
        <taxon>Iocasia</taxon>
    </lineage>
</organism>
<name>A0A8A7K7G7_9FIRM</name>
<dbReference type="SUPFAM" id="SSF100950">
    <property type="entry name" value="NagB/RpiA/CoA transferase-like"/>
    <property type="match status" value="2"/>
</dbReference>
<feature type="domain" description="Acetyl-CoA hydrolase/transferase C-terminal" evidence="4">
    <location>
        <begin position="271"/>
        <end position="424"/>
    </location>
</feature>
<evidence type="ECO:0000259" key="4">
    <source>
        <dbReference type="Pfam" id="PF13336"/>
    </source>
</evidence>
<dbReference type="PANTHER" id="PTHR21432:SF20">
    <property type="entry name" value="ACETYL-COA HYDROLASE"/>
    <property type="match status" value="1"/>
</dbReference>
<dbReference type="Pfam" id="PF02550">
    <property type="entry name" value="AcetylCoA_hydro"/>
    <property type="match status" value="1"/>
</dbReference>
<sequence length="428" mass="46585">MDYQNILNRKLVSAQEAAKIIKSGDRVVVGLGCSAPSKILQALGKRQEELKGVIVDQMLPCSTYGLYEPGVEKFIRHNSWFSSKASRSLVNSGAADFTPNYFSQIPELYKKYVEVDVLLATVSPMDKHGYFSFGVSVDYTSKVAEQATLVILEVNENMPRTLGDSFIHVNDIDYLVNNNQPLPELTINPPTETEQKIGSYVAKLIEDGSTIQLGIGGIPNAIAQALVNKKDLGVHSEMLTDGMVDLVEKGVINNKKKTLHSGKIIGAFASGKRKLYDFLDDNPMVEMHPVSYVNDPVVISRNNQMISINSAIEIDLLGQCCAESVGVKQISASGGQVDFIRGALRSPGGKSIIALKSTAMQGKKSTIVSILEKGAVVTTSKNEVNYVVTEYGIAQLRGKTARERAAALIDVAHPAFRDELKAQAPYLY</sequence>